<evidence type="ECO:0000256" key="6">
    <source>
        <dbReference type="ARBA" id="ARBA00023136"/>
    </source>
</evidence>
<accession>A0ABP7L7X1</accession>
<evidence type="ECO:0000256" key="7">
    <source>
        <dbReference type="ARBA" id="ARBA00023237"/>
    </source>
</evidence>
<name>A0ABP7L7X1_9SPHN</name>
<dbReference type="SUPFAM" id="SSF56935">
    <property type="entry name" value="Porins"/>
    <property type="match status" value="1"/>
</dbReference>
<dbReference type="RefSeq" id="WP_344698898.1">
    <property type="nucleotide sequence ID" value="NZ_BAABBM010000001.1"/>
</dbReference>
<keyword evidence="3 8" id="KW-1134">Transmembrane beta strand</keyword>
<feature type="signal peptide" evidence="11">
    <location>
        <begin position="1"/>
        <end position="20"/>
    </location>
</feature>
<dbReference type="EMBL" id="BAABBM010000001">
    <property type="protein sequence ID" value="GAA3895659.1"/>
    <property type="molecule type" value="Genomic_DNA"/>
</dbReference>
<gene>
    <name evidence="14" type="ORF">GCM10022276_13400</name>
</gene>
<organism evidence="14 15">
    <name type="scientific">Sphingomonas limnosediminicola</name>
    <dbReference type="NCBI Taxonomy" id="940133"/>
    <lineage>
        <taxon>Bacteria</taxon>
        <taxon>Pseudomonadati</taxon>
        <taxon>Pseudomonadota</taxon>
        <taxon>Alphaproteobacteria</taxon>
        <taxon>Sphingomonadales</taxon>
        <taxon>Sphingomonadaceae</taxon>
        <taxon>Sphingomonas</taxon>
    </lineage>
</organism>
<keyword evidence="6 8" id="KW-0472">Membrane</keyword>
<protein>
    <submittedName>
        <fullName evidence="14">TonB-dependent receptor</fullName>
    </submittedName>
</protein>
<evidence type="ECO:0000256" key="3">
    <source>
        <dbReference type="ARBA" id="ARBA00022452"/>
    </source>
</evidence>
<dbReference type="Gene3D" id="2.170.130.10">
    <property type="entry name" value="TonB-dependent receptor, plug domain"/>
    <property type="match status" value="1"/>
</dbReference>
<evidence type="ECO:0000259" key="12">
    <source>
        <dbReference type="Pfam" id="PF00593"/>
    </source>
</evidence>
<dbReference type="InterPro" id="IPR012910">
    <property type="entry name" value="Plug_dom"/>
</dbReference>
<comment type="subcellular location">
    <subcellularLocation>
        <location evidence="1 8">Cell outer membrane</location>
        <topology evidence="1 8">Multi-pass membrane protein</topology>
    </subcellularLocation>
</comment>
<evidence type="ECO:0000256" key="8">
    <source>
        <dbReference type="PROSITE-ProRule" id="PRU01360"/>
    </source>
</evidence>
<evidence type="ECO:0000313" key="15">
    <source>
        <dbReference type="Proteomes" id="UP001500827"/>
    </source>
</evidence>
<dbReference type="PANTHER" id="PTHR30069:SF40">
    <property type="entry name" value="TONB-DEPENDENT RECEPTOR NMB0964-RELATED"/>
    <property type="match status" value="1"/>
</dbReference>
<sequence>MKLISYVALAAALPIYPVAAESYFDAGQPTVIGADAGTGGASAPEPTPGDASKAHPDEDQSIVVTGVRRRAGDVLGGVSVLDKEELAHDLKPSLGDTLADMPGVTSSSFGPSSSRPILRGFSGEDATILIDGLGSLDLSASDPDHAVTINPLTAERIEVLRGPGALLYDSSAIAGVVNVIDNRIPRSVPTDVNVDLLLNYGTAANERSGNAGINVPLGAHFVAHADGAYSEYDDLHVGGYLLSAPLRREALASPDPEIQALADLKEKLPNTAGRVDDAAGGIAYVDGDLNIGVSYNHHDAKYGVPIRFSLDPSIQPEVPTIDAHQDRGDVRANVPIGGFFKLFEFRGALSKYHHAEIEEDGVVGSRFYSNGGELRADVVQTDRDGWGGTSGVQFRSQTARITGAEKYLPDSRKQTLGLFTLQTLEHGPIRFEGGLRVDFARLHADQDETLAEQGEEIGDEFGEEIDIGAAPFSRNFTSVSASVGANYQLVGDWRLGLSLSHSERSPSIDELFSFGPHGGSQQFLLGNPDLKKQSSNGVDLSLHKTTGPVHFQGSVYYSHFSNYLFQAPTDEIEDGLPVYEYREGKADYYGFELEADAKLGNALGIDWGGEITTDAVRAKIKNFGNAPEIPPFRVLAGLTGTRGQFDGKVEVERVSSQHKVAPDETTTPGYTMVNASLDWHPFSANPDLTLSLQGNNLFDVEARRHSSDLKDYAPLAGRDIRVTARVGF</sequence>
<dbReference type="PANTHER" id="PTHR30069">
    <property type="entry name" value="TONB-DEPENDENT OUTER MEMBRANE RECEPTOR"/>
    <property type="match status" value="1"/>
</dbReference>
<reference evidence="15" key="1">
    <citation type="journal article" date="2019" name="Int. J. Syst. Evol. Microbiol.">
        <title>The Global Catalogue of Microorganisms (GCM) 10K type strain sequencing project: providing services to taxonomists for standard genome sequencing and annotation.</title>
        <authorList>
            <consortium name="The Broad Institute Genomics Platform"/>
            <consortium name="The Broad Institute Genome Sequencing Center for Infectious Disease"/>
            <person name="Wu L."/>
            <person name="Ma J."/>
        </authorList>
    </citation>
    <scope>NUCLEOTIDE SEQUENCE [LARGE SCALE GENOMIC DNA]</scope>
    <source>
        <strain evidence="15">JCM 17543</strain>
    </source>
</reference>
<dbReference type="InterPro" id="IPR037066">
    <property type="entry name" value="Plug_dom_sf"/>
</dbReference>
<evidence type="ECO:0000313" key="14">
    <source>
        <dbReference type="EMBL" id="GAA3895659.1"/>
    </source>
</evidence>
<dbReference type="Proteomes" id="UP001500827">
    <property type="component" value="Unassembled WGS sequence"/>
</dbReference>
<feature type="region of interest" description="Disordered" evidence="10">
    <location>
        <begin position="35"/>
        <end position="59"/>
    </location>
</feature>
<keyword evidence="7 8" id="KW-0998">Cell outer membrane</keyword>
<dbReference type="Pfam" id="PF00593">
    <property type="entry name" value="TonB_dep_Rec_b-barrel"/>
    <property type="match status" value="1"/>
</dbReference>
<dbReference type="PROSITE" id="PS52016">
    <property type="entry name" value="TONB_DEPENDENT_REC_3"/>
    <property type="match status" value="1"/>
</dbReference>
<evidence type="ECO:0000256" key="1">
    <source>
        <dbReference type="ARBA" id="ARBA00004571"/>
    </source>
</evidence>
<dbReference type="InterPro" id="IPR036942">
    <property type="entry name" value="Beta-barrel_TonB_sf"/>
</dbReference>
<feature type="domain" description="TonB-dependent receptor-like beta-barrel" evidence="12">
    <location>
        <begin position="360"/>
        <end position="697"/>
    </location>
</feature>
<keyword evidence="4 8" id="KW-0812">Transmembrane</keyword>
<comment type="similarity">
    <text evidence="8 9">Belongs to the TonB-dependent receptor family.</text>
</comment>
<dbReference type="InterPro" id="IPR039426">
    <property type="entry name" value="TonB-dep_rcpt-like"/>
</dbReference>
<dbReference type="Gene3D" id="2.40.170.20">
    <property type="entry name" value="TonB-dependent receptor, beta-barrel domain"/>
    <property type="match status" value="1"/>
</dbReference>
<dbReference type="Pfam" id="PF07715">
    <property type="entry name" value="Plug"/>
    <property type="match status" value="1"/>
</dbReference>
<keyword evidence="14" id="KW-0675">Receptor</keyword>
<feature type="domain" description="TonB-dependent receptor plug" evidence="13">
    <location>
        <begin position="73"/>
        <end position="176"/>
    </location>
</feature>
<evidence type="ECO:0000256" key="10">
    <source>
        <dbReference type="SAM" id="MobiDB-lite"/>
    </source>
</evidence>
<evidence type="ECO:0000256" key="5">
    <source>
        <dbReference type="ARBA" id="ARBA00023077"/>
    </source>
</evidence>
<keyword evidence="15" id="KW-1185">Reference proteome</keyword>
<evidence type="ECO:0000256" key="11">
    <source>
        <dbReference type="SAM" id="SignalP"/>
    </source>
</evidence>
<proteinExistence type="inferred from homology"/>
<evidence type="ECO:0000259" key="13">
    <source>
        <dbReference type="Pfam" id="PF07715"/>
    </source>
</evidence>
<evidence type="ECO:0000256" key="9">
    <source>
        <dbReference type="RuleBase" id="RU003357"/>
    </source>
</evidence>
<feature type="chain" id="PRO_5046774386" evidence="11">
    <location>
        <begin position="21"/>
        <end position="728"/>
    </location>
</feature>
<evidence type="ECO:0000256" key="4">
    <source>
        <dbReference type="ARBA" id="ARBA00022692"/>
    </source>
</evidence>
<dbReference type="InterPro" id="IPR000531">
    <property type="entry name" value="Beta-barrel_TonB"/>
</dbReference>
<keyword evidence="11" id="KW-0732">Signal</keyword>
<keyword evidence="5 9" id="KW-0798">TonB box</keyword>
<evidence type="ECO:0000256" key="2">
    <source>
        <dbReference type="ARBA" id="ARBA00022448"/>
    </source>
</evidence>
<comment type="caution">
    <text evidence="14">The sequence shown here is derived from an EMBL/GenBank/DDBJ whole genome shotgun (WGS) entry which is preliminary data.</text>
</comment>
<keyword evidence="2 8" id="KW-0813">Transport</keyword>